<dbReference type="InterPro" id="IPR036691">
    <property type="entry name" value="Endo/exonu/phosph_ase_sf"/>
</dbReference>
<dbReference type="Gene3D" id="3.60.10.10">
    <property type="entry name" value="Endonuclease/exonuclease/phosphatase"/>
    <property type="match status" value="1"/>
</dbReference>
<dbReference type="GO" id="GO:0004527">
    <property type="term" value="F:exonuclease activity"/>
    <property type="evidence" value="ECO:0007669"/>
    <property type="project" value="UniProtKB-KW"/>
</dbReference>
<keyword evidence="3" id="KW-0269">Exonuclease</keyword>
<keyword evidence="4" id="KW-1185">Reference proteome</keyword>
<evidence type="ECO:0000313" key="3">
    <source>
        <dbReference type="EMBL" id="SDO47179.1"/>
    </source>
</evidence>
<dbReference type="EMBL" id="FNIC01000009">
    <property type="protein sequence ID" value="SDO47179.1"/>
    <property type="molecule type" value="Genomic_DNA"/>
</dbReference>
<dbReference type="SUPFAM" id="SSF56219">
    <property type="entry name" value="DNase I-like"/>
    <property type="match status" value="1"/>
</dbReference>
<dbReference type="Pfam" id="PF03372">
    <property type="entry name" value="Exo_endo_phos"/>
    <property type="match status" value="1"/>
</dbReference>
<dbReference type="STRING" id="1005944.SAMN05192576_4062"/>
<reference evidence="4" key="1">
    <citation type="submission" date="2016-10" db="EMBL/GenBank/DDBJ databases">
        <authorList>
            <person name="Varghese N."/>
            <person name="Submissions S."/>
        </authorList>
    </citation>
    <scope>NUCLEOTIDE SEQUENCE [LARGE SCALE GENOMIC DNA]</scope>
    <source>
        <strain evidence="4">CGMCC 1.11147</strain>
    </source>
</reference>
<dbReference type="InterPro" id="IPR005135">
    <property type="entry name" value="Endo/exonuclease/phosphatase"/>
</dbReference>
<proteinExistence type="predicted"/>
<feature type="region of interest" description="Disordered" evidence="1">
    <location>
        <begin position="18"/>
        <end position="43"/>
    </location>
</feature>
<sequence length="284" mass="30980">MLAATIVTGAAVGAGALQPAPGAAVEDRSEQTSTKATPPKPGDPFSFRIGTLNILGSQHARRGTKRAAALARAIRDRGVDLVGLQEVQDDQLAVLKDRRPGYRIWPGQSLGNQGVRLQIAWRKSMFSLVDSGSITTTFDHQQRPIPWVRLENRASGGQFYAIDVHNSPRDQERARDSATAEQIALIKRLRDSGKPVFILGDTNEHTEFVCRVAAKTGMVASNGASHSRRCNTGAAPIKVDWVMGTGGRVDFSRHRVDYGDPIRYATDHAFVHARVQVAPMRRRG</sequence>
<organism evidence="3 4">
    <name type="scientific">Nocardioides szechwanensis</name>
    <dbReference type="NCBI Taxonomy" id="1005944"/>
    <lineage>
        <taxon>Bacteria</taxon>
        <taxon>Bacillati</taxon>
        <taxon>Actinomycetota</taxon>
        <taxon>Actinomycetes</taxon>
        <taxon>Propionibacteriales</taxon>
        <taxon>Nocardioidaceae</taxon>
        <taxon>Nocardioides</taxon>
    </lineage>
</organism>
<keyword evidence="3" id="KW-0378">Hydrolase</keyword>
<feature type="domain" description="Endonuclease/exonuclease/phosphatase" evidence="2">
    <location>
        <begin position="50"/>
        <end position="276"/>
    </location>
</feature>
<keyword evidence="3" id="KW-0255">Endonuclease</keyword>
<gene>
    <name evidence="3" type="ORF">SAMN05192576_4062</name>
</gene>
<dbReference type="GO" id="GO:0004519">
    <property type="term" value="F:endonuclease activity"/>
    <property type="evidence" value="ECO:0007669"/>
    <property type="project" value="UniProtKB-KW"/>
</dbReference>
<keyword evidence="3" id="KW-0540">Nuclease</keyword>
<dbReference type="AlphaFoldDB" id="A0A1H0JUI3"/>
<dbReference type="Proteomes" id="UP000199004">
    <property type="component" value="Unassembled WGS sequence"/>
</dbReference>
<accession>A0A1H0JUI3</accession>
<name>A0A1H0JUI3_9ACTN</name>
<evidence type="ECO:0000256" key="1">
    <source>
        <dbReference type="SAM" id="MobiDB-lite"/>
    </source>
</evidence>
<evidence type="ECO:0000313" key="4">
    <source>
        <dbReference type="Proteomes" id="UP000199004"/>
    </source>
</evidence>
<protein>
    <submittedName>
        <fullName evidence="3">Metal-dependent hydrolase, endonuclease/exonuclease/phosphatase family</fullName>
    </submittedName>
</protein>
<evidence type="ECO:0000259" key="2">
    <source>
        <dbReference type="Pfam" id="PF03372"/>
    </source>
</evidence>